<evidence type="ECO:0000313" key="2">
    <source>
        <dbReference type="EMBL" id="ATF08889.1"/>
    </source>
</evidence>
<reference evidence="3" key="1">
    <citation type="submission" date="2017-04" db="EMBL/GenBank/DDBJ databases">
        <title>Genome evolution of the luminous symbionts of deep sea anglerfish.</title>
        <authorList>
            <person name="Hendry T.A."/>
        </authorList>
    </citation>
    <scope>NUCLEOTIDE SEQUENCE [LARGE SCALE GENOMIC DNA]</scope>
</reference>
<proteinExistence type="predicted"/>
<accession>A0A291B7A1</accession>
<sequence length="57" mass="6572">MIKRVFTMLLTDLQKFINLVLKLAQLPVPCSHYSCISKRTKTVNITFKTKSKRSIST</sequence>
<dbReference type="OrthoDB" id="6382212at2"/>
<name>A0A291B7A1_9GAMM</name>
<dbReference type="Proteomes" id="UP000218160">
    <property type="component" value="Chromosome 1"/>
</dbReference>
<evidence type="ECO:0000259" key="1">
    <source>
        <dbReference type="Pfam" id="PF13737"/>
    </source>
</evidence>
<feature type="domain" description="Transposase DDE" evidence="1">
    <location>
        <begin position="1"/>
        <end position="53"/>
    </location>
</feature>
<dbReference type="InterPro" id="IPR025668">
    <property type="entry name" value="Tnp_DDE_dom"/>
</dbReference>
<gene>
    <name evidence="2" type="ORF">BTN50_0355</name>
</gene>
<organism evidence="2 3">
    <name type="scientific">Candidatus Enterovibrio altilux</name>
    <dbReference type="NCBI Taxonomy" id="1927128"/>
    <lineage>
        <taxon>Bacteria</taxon>
        <taxon>Pseudomonadati</taxon>
        <taxon>Pseudomonadota</taxon>
        <taxon>Gammaproteobacteria</taxon>
        <taxon>Vibrionales</taxon>
        <taxon>Vibrionaceae</taxon>
        <taxon>Enterovibrio</taxon>
    </lineage>
</organism>
<keyword evidence="3" id="KW-1185">Reference proteome</keyword>
<dbReference type="Pfam" id="PF13737">
    <property type="entry name" value="DDE_Tnp_1_5"/>
    <property type="match status" value="1"/>
</dbReference>
<dbReference type="AlphaFoldDB" id="A0A291B7A1"/>
<protein>
    <submittedName>
        <fullName evidence="2">Mobile element protein</fullName>
    </submittedName>
</protein>
<dbReference type="EMBL" id="CP020660">
    <property type="protein sequence ID" value="ATF08889.1"/>
    <property type="molecule type" value="Genomic_DNA"/>
</dbReference>
<evidence type="ECO:0000313" key="3">
    <source>
        <dbReference type="Proteomes" id="UP000218160"/>
    </source>
</evidence>
<dbReference type="KEGG" id="elux:BTN50_0355"/>